<feature type="transmembrane region" description="Helical" evidence="1">
    <location>
        <begin position="232"/>
        <end position="251"/>
    </location>
</feature>
<evidence type="ECO:0000256" key="1">
    <source>
        <dbReference type="SAM" id="Phobius"/>
    </source>
</evidence>
<feature type="transmembrane region" description="Helical" evidence="1">
    <location>
        <begin position="143"/>
        <end position="166"/>
    </location>
</feature>
<organism evidence="2 3">
    <name type="scientific">Clytia hemisphaerica</name>
    <dbReference type="NCBI Taxonomy" id="252671"/>
    <lineage>
        <taxon>Eukaryota</taxon>
        <taxon>Metazoa</taxon>
        <taxon>Cnidaria</taxon>
        <taxon>Hydrozoa</taxon>
        <taxon>Hydroidolina</taxon>
        <taxon>Leptothecata</taxon>
        <taxon>Obeliida</taxon>
        <taxon>Clytiidae</taxon>
        <taxon>Clytia</taxon>
    </lineage>
</organism>
<evidence type="ECO:0000313" key="3">
    <source>
        <dbReference type="Proteomes" id="UP000594262"/>
    </source>
</evidence>
<protein>
    <submittedName>
        <fullName evidence="2">Uncharacterized protein</fullName>
    </submittedName>
</protein>
<dbReference type="AlphaFoldDB" id="A0A7M5UVK2"/>
<accession>A0A7M5UVK2</accession>
<dbReference type="EnsemblMetazoa" id="CLYHEMT005166.3">
    <property type="protein sequence ID" value="CLYHEMP005166.3"/>
    <property type="gene ID" value="CLYHEMG005166"/>
</dbReference>
<keyword evidence="1" id="KW-0472">Membrane</keyword>
<sequence>MLQKSNEKPQIQFWRNSTRENCHFLRRIQSIYRRFKWKMSFKQMSTCRKNTVCAFVWTSCTFCLLMHSSVDIHWSHVTTTPIYTTKSIQNMQTLNNVVKQRLYVGIWKYCDMELQTNKILGCFKTAELFGGVMSEKEIVIPEWLMLCWVFMFCGLVINLMSVFNLLYSIYTNSRQRLWQFLIQGFVTFFSLGVVILYSFKNSDYNNLQMADGGSDSNISFEQHQHFEVSERFALNFYLVLLAGCISMANLIKLTLNLKK</sequence>
<keyword evidence="3" id="KW-1185">Reference proteome</keyword>
<name>A0A7M5UVK2_9CNID</name>
<keyword evidence="1" id="KW-0812">Transmembrane</keyword>
<reference evidence="2" key="1">
    <citation type="submission" date="2021-01" db="UniProtKB">
        <authorList>
            <consortium name="EnsemblMetazoa"/>
        </authorList>
    </citation>
    <scope>IDENTIFICATION</scope>
</reference>
<feature type="transmembrane region" description="Helical" evidence="1">
    <location>
        <begin position="178"/>
        <end position="199"/>
    </location>
</feature>
<dbReference type="EnsemblMetazoa" id="CLYHEMT005166.2">
    <property type="protein sequence ID" value="CLYHEMP005166.2"/>
    <property type="gene ID" value="CLYHEMG005166"/>
</dbReference>
<dbReference type="Proteomes" id="UP000594262">
    <property type="component" value="Unplaced"/>
</dbReference>
<evidence type="ECO:0000313" key="2">
    <source>
        <dbReference type="EnsemblMetazoa" id="CLYHEMP005166.2"/>
    </source>
</evidence>
<proteinExistence type="predicted"/>
<dbReference type="EnsemblMetazoa" id="CLYHEMT005166.1">
    <property type="protein sequence ID" value="CLYHEMP005166.1"/>
    <property type="gene ID" value="CLYHEMG005166"/>
</dbReference>
<feature type="transmembrane region" description="Helical" evidence="1">
    <location>
        <begin position="52"/>
        <end position="70"/>
    </location>
</feature>
<keyword evidence="1" id="KW-1133">Transmembrane helix</keyword>